<keyword evidence="2 7" id="KW-0813">Transport</keyword>
<evidence type="ECO:0000313" key="10">
    <source>
        <dbReference type="Proteomes" id="UP000029692"/>
    </source>
</evidence>
<dbReference type="OrthoDB" id="9806409at2"/>
<keyword evidence="5 7" id="KW-1133">Transmembrane helix</keyword>
<dbReference type="InterPro" id="IPR045621">
    <property type="entry name" value="BPD_transp_1_N"/>
</dbReference>
<evidence type="ECO:0000256" key="6">
    <source>
        <dbReference type="ARBA" id="ARBA00023136"/>
    </source>
</evidence>
<comment type="subcellular location">
    <subcellularLocation>
        <location evidence="1 7">Cell membrane</location>
        <topology evidence="1 7">Multi-pass membrane protein</topology>
    </subcellularLocation>
</comment>
<evidence type="ECO:0000256" key="5">
    <source>
        <dbReference type="ARBA" id="ARBA00022989"/>
    </source>
</evidence>
<keyword evidence="6 7" id="KW-0472">Membrane</keyword>
<protein>
    <recommendedName>
        <fullName evidence="8">ABC transmembrane type-1 domain-containing protein</fullName>
    </recommendedName>
</protein>
<dbReference type="Gene3D" id="1.10.3720.10">
    <property type="entry name" value="MetI-like"/>
    <property type="match status" value="1"/>
</dbReference>
<feature type="transmembrane region" description="Helical" evidence="7">
    <location>
        <begin position="12"/>
        <end position="36"/>
    </location>
</feature>
<evidence type="ECO:0000259" key="8">
    <source>
        <dbReference type="PROSITE" id="PS50928"/>
    </source>
</evidence>
<evidence type="ECO:0000256" key="3">
    <source>
        <dbReference type="ARBA" id="ARBA00022475"/>
    </source>
</evidence>
<dbReference type="SUPFAM" id="SSF161098">
    <property type="entry name" value="MetI-like"/>
    <property type="match status" value="1"/>
</dbReference>
<feature type="domain" description="ABC transmembrane type-1" evidence="8">
    <location>
        <begin position="101"/>
        <end position="302"/>
    </location>
</feature>
<dbReference type="AlphaFoldDB" id="A0A098QY08"/>
<feature type="transmembrane region" description="Helical" evidence="7">
    <location>
        <begin position="279"/>
        <end position="306"/>
    </location>
</feature>
<feature type="transmembrane region" description="Helical" evidence="7">
    <location>
        <begin position="137"/>
        <end position="161"/>
    </location>
</feature>
<accession>A0A098QY08</accession>
<keyword evidence="3" id="KW-1003">Cell membrane</keyword>
<dbReference type="PANTHER" id="PTHR43163:SF6">
    <property type="entry name" value="DIPEPTIDE TRANSPORT SYSTEM PERMEASE PROTEIN DPPB-RELATED"/>
    <property type="match status" value="1"/>
</dbReference>
<evidence type="ECO:0000256" key="4">
    <source>
        <dbReference type="ARBA" id="ARBA00022692"/>
    </source>
</evidence>
<comment type="caution">
    <text evidence="9">The sequence shown here is derived from an EMBL/GenBank/DDBJ whole genome shotgun (WGS) entry which is preliminary data.</text>
</comment>
<dbReference type="PANTHER" id="PTHR43163">
    <property type="entry name" value="DIPEPTIDE TRANSPORT SYSTEM PERMEASE PROTEIN DPPB-RELATED"/>
    <property type="match status" value="1"/>
</dbReference>
<evidence type="ECO:0000313" key="9">
    <source>
        <dbReference type="EMBL" id="KGE72431.1"/>
    </source>
</evidence>
<feature type="transmembrane region" description="Helical" evidence="7">
    <location>
        <begin position="101"/>
        <end position="125"/>
    </location>
</feature>
<dbReference type="CDD" id="cd06261">
    <property type="entry name" value="TM_PBP2"/>
    <property type="match status" value="1"/>
</dbReference>
<evidence type="ECO:0000256" key="1">
    <source>
        <dbReference type="ARBA" id="ARBA00004651"/>
    </source>
</evidence>
<dbReference type="InterPro" id="IPR000515">
    <property type="entry name" value="MetI-like"/>
</dbReference>
<dbReference type="GO" id="GO:0005886">
    <property type="term" value="C:plasma membrane"/>
    <property type="evidence" value="ECO:0007669"/>
    <property type="project" value="UniProtKB-SubCell"/>
</dbReference>
<dbReference type="PROSITE" id="PS50928">
    <property type="entry name" value="ABC_TM1"/>
    <property type="match status" value="1"/>
</dbReference>
<gene>
    <name evidence="9" type="ORF">DC28_07160</name>
</gene>
<keyword evidence="4 7" id="KW-0812">Transmembrane</keyword>
<dbReference type="GO" id="GO:0071916">
    <property type="term" value="F:dipeptide transmembrane transporter activity"/>
    <property type="evidence" value="ECO:0007669"/>
    <property type="project" value="TreeGrafter"/>
</dbReference>
<dbReference type="Pfam" id="PF00528">
    <property type="entry name" value="BPD_transp_1"/>
    <property type="match status" value="1"/>
</dbReference>
<dbReference type="Pfam" id="PF19300">
    <property type="entry name" value="BPD_transp_1_N"/>
    <property type="match status" value="1"/>
</dbReference>
<name>A0A098QY08_9SPIO</name>
<dbReference type="Proteomes" id="UP000029692">
    <property type="component" value="Unassembled WGS sequence"/>
</dbReference>
<keyword evidence="10" id="KW-1185">Reference proteome</keyword>
<dbReference type="eggNOG" id="COG0601">
    <property type="taxonomic scope" value="Bacteria"/>
</dbReference>
<feature type="transmembrane region" description="Helical" evidence="7">
    <location>
        <begin position="167"/>
        <end position="189"/>
    </location>
</feature>
<evidence type="ECO:0000256" key="7">
    <source>
        <dbReference type="RuleBase" id="RU363032"/>
    </source>
</evidence>
<sequence length="315" mass="33618">MIRSLSWGRQGVRAILRLVLTLFTVSSLVFFILRIIPGDPARAVLGMQADQAAVEEFQSRHGLDKPIVYQYLSWLTGSLTLDFGTSFANGRPVFQAIAGRLGVTVFLALGGMVCALVIALPGGVAGASKPWTARDSLLMAVAHGIMAFPEFWIAMVLVLVFSVGLGILPLFGSGSPAHFILPIVALGLNRAPVLFRAIRGALIQEAAKPYVLFYYGAGVSSRRIMWRFLLPNAALSLVTMAAIQFGYLLGGAVIVEQVFALPGLGRLLLSSITARDLPVIQGGVFLAAGVFSLVGILADTLQGLLFPQLRRGRQG</sequence>
<organism evidence="9 10">
    <name type="scientific">Spirochaeta lutea</name>
    <dbReference type="NCBI Taxonomy" id="1480694"/>
    <lineage>
        <taxon>Bacteria</taxon>
        <taxon>Pseudomonadati</taxon>
        <taxon>Spirochaetota</taxon>
        <taxon>Spirochaetia</taxon>
        <taxon>Spirochaetales</taxon>
        <taxon>Spirochaetaceae</taxon>
        <taxon>Spirochaeta</taxon>
    </lineage>
</organism>
<comment type="similarity">
    <text evidence="7">Belongs to the binding-protein-dependent transport system permease family.</text>
</comment>
<dbReference type="InterPro" id="IPR035906">
    <property type="entry name" value="MetI-like_sf"/>
</dbReference>
<dbReference type="RefSeq" id="WP_037547198.1">
    <property type="nucleotide sequence ID" value="NZ_JNUP01000052.1"/>
</dbReference>
<feature type="transmembrane region" description="Helical" evidence="7">
    <location>
        <begin position="233"/>
        <end position="259"/>
    </location>
</feature>
<evidence type="ECO:0000256" key="2">
    <source>
        <dbReference type="ARBA" id="ARBA00022448"/>
    </source>
</evidence>
<proteinExistence type="inferred from homology"/>
<dbReference type="EMBL" id="JNUP01000052">
    <property type="protein sequence ID" value="KGE72431.1"/>
    <property type="molecule type" value="Genomic_DNA"/>
</dbReference>
<reference evidence="9 10" key="1">
    <citation type="submission" date="2014-05" db="EMBL/GenBank/DDBJ databases">
        <title>De novo Genome Sequence of Spirocheata sp.</title>
        <authorList>
            <person name="Shivani Y."/>
            <person name="Subhash Y."/>
            <person name="Tushar L."/>
            <person name="Sasikala C."/>
            <person name="Ramana C.V."/>
        </authorList>
    </citation>
    <scope>NUCLEOTIDE SEQUENCE [LARGE SCALE GENOMIC DNA]</scope>
    <source>
        <strain evidence="9 10">JC230</strain>
    </source>
</reference>
<dbReference type="STRING" id="1480694.DC28_07160"/>